<dbReference type="PANTHER" id="PTHR42756:SF1">
    <property type="entry name" value="TRANSCRIPTIONAL REPRESSOR OF EMRAB OPERON"/>
    <property type="match status" value="1"/>
</dbReference>
<feature type="domain" description="HTH marR-type" evidence="4">
    <location>
        <begin position="23"/>
        <end position="155"/>
    </location>
</feature>
<gene>
    <name evidence="5" type="ORF">SAMN02745753_03952</name>
</gene>
<organism evidence="5 6">
    <name type="scientific">Marinomonas polaris DSM 16579</name>
    <dbReference type="NCBI Taxonomy" id="1122206"/>
    <lineage>
        <taxon>Bacteria</taxon>
        <taxon>Pseudomonadati</taxon>
        <taxon>Pseudomonadota</taxon>
        <taxon>Gammaproteobacteria</taxon>
        <taxon>Oceanospirillales</taxon>
        <taxon>Oceanospirillaceae</taxon>
        <taxon>Marinomonas</taxon>
    </lineage>
</organism>
<keyword evidence="2 5" id="KW-0238">DNA-binding</keyword>
<protein>
    <submittedName>
        <fullName evidence="5">DNA-binding transcriptional regulator, MarR family</fullName>
    </submittedName>
</protein>
<reference evidence="6" key="1">
    <citation type="submission" date="2016-11" db="EMBL/GenBank/DDBJ databases">
        <authorList>
            <person name="Varghese N."/>
            <person name="Submissions S."/>
        </authorList>
    </citation>
    <scope>NUCLEOTIDE SEQUENCE [LARGE SCALE GENOMIC DNA]</scope>
    <source>
        <strain evidence="6">DSM 16579</strain>
    </source>
</reference>
<dbReference type="AlphaFoldDB" id="A0A1M5JZ02"/>
<proteinExistence type="predicted"/>
<dbReference type="EMBL" id="FQVF01000022">
    <property type="protein sequence ID" value="SHG45615.1"/>
    <property type="molecule type" value="Genomic_DNA"/>
</dbReference>
<evidence type="ECO:0000313" key="6">
    <source>
        <dbReference type="Proteomes" id="UP000184517"/>
    </source>
</evidence>
<dbReference type="STRING" id="1122206.SAMN02745753_03952"/>
<dbReference type="PROSITE" id="PS50995">
    <property type="entry name" value="HTH_MARR_2"/>
    <property type="match status" value="1"/>
</dbReference>
<dbReference type="GO" id="GO:0003677">
    <property type="term" value="F:DNA binding"/>
    <property type="evidence" value="ECO:0007669"/>
    <property type="project" value="UniProtKB-KW"/>
</dbReference>
<evidence type="ECO:0000259" key="4">
    <source>
        <dbReference type="PROSITE" id="PS50995"/>
    </source>
</evidence>
<evidence type="ECO:0000256" key="1">
    <source>
        <dbReference type="ARBA" id="ARBA00023015"/>
    </source>
</evidence>
<accession>A0A1M5JZ02</accession>
<dbReference type="InterPro" id="IPR000835">
    <property type="entry name" value="HTH_MarR-typ"/>
</dbReference>
<dbReference type="PANTHER" id="PTHR42756">
    <property type="entry name" value="TRANSCRIPTIONAL REGULATOR, MARR"/>
    <property type="match status" value="1"/>
</dbReference>
<dbReference type="Pfam" id="PF01047">
    <property type="entry name" value="MarR"/>
    <property type="match status" value="1"/>
</dbReference>
<dbReference type="InterPro" id="IPR036388">
    <property type="entry name" value="WH-like_DNA-bd_sf"/>
</dbReference>
<dbReference type="Proteomes" id="UP000184517">
    <property type="component" value="Unassembled WGS sequence"/>
</dbReference>
<dbReference type="SUPFAM" id="SSF46785">
    <property type="entry name" value="Winged helix' DNA-binding domain"/>
    <property type="match status" value="1"/>
</dbReference>
<dbReference type="InterPro" id="IPR036390">
    <property type="entry name" value="WH_DNA-bd_sf"/>
</dbReference>
<dbReference type="RefSeq" id="WP_072841397.1">
    <property type="nucleotide sequence ID" value="NZ_FQVF01000022.1"/>
</dbReference>
<sequence>MTSKPRAPRSQRYNPASEDFHKEDFPFYWLNQVHGRYSVAVEKALKKVNLDIPRWRILFTLKEEGTCSVSQIAVHAIAKLPTVTKIIQRMKQDGLVDTRVRSDDGRVTEVMLTEKGINAVEDIRFITKDLFKQSFKGMTEAKIKRLNKLLEELFHNLPEHYS</sequence>
<dbReference type="GO" id="GO:0003700">
    <property type="term" value="F:DNA-binding transcription factor activity"/>
    <property type="evidence" value="ECO:0007669"/>
    <property type="project" value="InterPro"/>
</dbReference>
<dbReference type="SMART" id="SM00347">
    <property type="entry name" value="HTH_MARR"/>
    <property type="match status" value="1"/>
</dbReference>
<dbReference type="Gene3D" id="1.10.10.10">
    <property type="entry name" value="Winged helix-like DNA-binding domain superfamily/Winged helix DNA-binding domain"/>
    <property type="match status" value="1"/>
</dbReference>
<evidence type="ECO:0000313" key="5">
    <source>
        <dbReference type="EMBL" id="SHG45615.1"/>
    </source>
</evidence>
<dbReference type="OrthoDB" id="8684664at2"/>
<evidence type="ECO:0000256" key="2">
    <source>
        <dbReference type="ARBA" id="ARBA00023125"/>
    </source>
</evidence>
<name>A0A1M5JZ02_9GAMM</name>
<keyword evidence="3" id="KW-0804">Transcription</keyword>
<keyword evidence="1" id="KW-0805">Transcription regulation</keyword>
<keyword evidence="6" id="KW-1185">Reference proteome</keyword>
<evidence type="ECO:0000256" key="3">
    <source>
        <dbReference type="ARBA" id="ARBA00023163"/>
    </source>
</evidence>